<dbReference type="SUPFAM" id="SSF88946">
    <property type="entry name" value="Sigma2 domain of RNA polymerase sigma factors"/>
    <property type="match status" value="1"/>
</dbReference>
<keyword evidence="2" id="KW-0805">Transcription regulation</keyword>
<organism evidence="8 9">
    <name type="scientific">Nocardioides simplex</name>
    <name type="common">Arthrobacter simplex</name>
    <dbReference type="NCBI Taxonomy" id="2045"/>
    <lineage>
        <taxon>Bacteria</taxon>
        <taxon>Bacillati</taxon>
        <taxon>Actinomycetota</taxon>
        <taxon>Actinomycetes</taxon>
        <taxon>Propionibacteriales</taxon>
        <taxon>Nocardioidaceae</taxon>
        <taxon>Pimelobacter</taxon>
    </lineage>
</organism>
<proteinExistence type="inferred from homology"/>
<dbReference type="InterPro" id="IPR014284">
    <property type="entry name" value="RNA_pol_sigma-70_dom"/>
</dbReference>
<feature type="transmembrane region" description="Helical" evidence="7">
    <location>
        <begin position="180"/>
        <end position="199"/>
    </location>
</feature>
<keyword evidence="7" id="KW-0472">Membrane</keyword>
<dbReference type="InterPro" id="IPR013324">
    <property type="entry name" value="RNA_pol_sigma_r3/r4-like"/>
</dbReference>
<dbReference type="Pfam" id="PF08281">
    <property type="entry name" value="Sigma70_r4_2"/>
    <property type="match status" value="1"/>
</dbReference>
<dbReference type="RefSeq" id="WP_075018641.1">
    <property type="nucleotide sequence ID" value="NZ_CP009896.1"/>
</dbReference>
<dbReference type="Gene3D" id="1.10.10.10">
    <property type="entry name" value="Winged helix-like DNA-binding domain superfamily/Winged helix DNA-binding domain"/>
    <property type="match status" value="1"/>
</dbReference>
<evidence type="ECO:0000256" key="1">
    <source>
        <dbReference type="ARBA" id="ARBA00010641"/>
    </source>
</evidence>
<dbReference type="Gene3D" id="1.10.1740.10">
    <property type="match status" value="1"/>
</dbReference>
<evidence type="ECO:0000256" key="2">
    <source>
        <dbReference type="ARBA" id="ARBA00023015"/>
    </source>
</evidence>
<dbReference type="Proteomes" id="UP000030300">
    <property type="component" value="Chromosome"/>
</dbReference>
<keyword evidence="7" id="KW-0812">Transmembrane</keyword>
<dbReference type="GO" id="GO:0006352">
    <property type="term" value="P:DNA-templated transcription initiation"/>
    <property type="evidence" value="ECO:0007669"/>
    <property type="project" value="InterPro"/>
</dbReference>
<comment type="similarity">
    <text evidence="1">Belongs to the sigma-70 factor family. ECF subfamily.</text>
</comment>
<dbReference type="PANTHER" id="PTHR43133">
    <property type="entry name" value="RNA POLYMERASE ECF-TYPE SIGMA FACTO"/>
    <property type="match status" value="1"/>
</dbReference>
<dbReference type="InterPro" id="IPR014325">
    <property type="entry name" value="RNA_pol_sigma-E_actinobac"/>
</dbReference>
<dbReference type="SUPFAM" id="SSF82171">
    <property type="entry name" value="DPP6 N-terminal domain-like"/>
    <property type="match status" value="1"/>
</dbReference>
<dbReference type="STRING" id="2045.KR76_16465"/>
<dbReference type="KEGG" id="psim:KR76_16465"/>
<evidence type="ECO:0000313" key="8">
    <source>
        <dbReference type="EMBL" id="AJR18516.1"/>
    </source>
</evidence>
<dbReference type="PANTHER" id="PTHR43133:SF50">
    <property type="entry name" value="ECF RNA POLYMERASE SIGMA FACTOR SIGM"/>
    <property type="match status" value="1"/>
</dbReference>
<keyword evidence="3" id="KW-0731">Sigma factor</keyword>
<keyword evidence="5" id="KW-0804">Transcription</keyword>
<dbReference type="EMBL" id="CP009896">
    <property type="protein sequence ID" value="AJR18516.1"/>
    <property type="molecule type" value="Genomic_DNA"/>
</dbReference>
<keyword evidence="4" id="KW-0238">DNA-binding</keyword>
<dbReference type="GO" id="GO:0003677">
    <property type="term" value="F:DNA binding"/>
    <property type="evidence" value="ECO:0007669"/>
    <property type="project" value="UniProtKB-KW"/>
</dbReference>
<evidence type="ECO:0000313" key="9">
    <source>
        <dbReference type="Proteomes" id="UP000030300"/>
    </source>
</evidence>
<accession>A0A0C5XHA2</accession>
<evidence type="ECO:0000256" key="6">
    <source>
        <dbReference type="SAM" id="MobiDB-lite"/>
    </source>
</evidence>
<dbReference type="SUPFAM" id="SSF88659">
    <property type="entry name" value="Sigma3 and sigma4 domains of RNA polymerase sigma factors"/>
    <property type="match status" value="1"/>
</dbReference>
<dbReference type="InterPro" id="IPR013249">
    <property type="entry name" value="RNA_pol_sigma70_r4_t2"/>
</dbReference>
<evidence type="ECO:0000256" key="5">
    <source>
        <dbReference type="ARBA" id="ARBA00023163"/>
    </source>
</evidence>
<reference evidence="8 9" key="1">
    <citation type="journal article" date="2015" name="Genome Announc.">
        <title>Complete Genome Sequence of Steroid-Transforming Nocardioides simplex VKM Ac-2033D.</title>
        <authorList>
            <person name="Shtratnikova V.Y."/>
            <person name="Schelkunov M.I."/>
            <person name="Pekov Y.A."/>
            <person name="Fokina V.V."/>
            <person name="Logacheva M.D."/>
            <person name="Sokolov S.L."/>
            <person name="Bragin E.Y."/>
            <person name="Ashapkin V.V."/>
            <person name="Donova M.V."/>
        </authorList>
    </citation>
    <scope>NUCLEOTIDE SEQUENCE [LARGE SCALE GENOMIC DNA]</scope>
    <source>
        <strain evidence="8 9">VKM Ac-2033D</strain>
    </source>
</reference>
<dbReference type="GO" id="GO:0016987">
    <property type="term" value="F:sigma factor activity"/>
    <property type="evidence" value="ECO:0007669"/>
    <property type="project" value="UniProtKB-KW"/>
</dbReference>
<evidence type="ECO:0000256" key="7">
    <source>
        <dbReference type="SAM" id="Phobius"/>
    </source>
</evidence>
<dbReference type="NCBIfam" id="TIGR02937">
    <property type="entry name" value="sigma70-ECF"/>
    <property type="match status" value="1"/>
</dbReference>
<dbReference type="Pfam" id="PF04542">
    <property type="entry name" value="Sigma70_r2"/>
    <property type="match status" value="1"/>
</dbReference>
<dbReference type="InterPro" id="IPR039425">
    <property type="entry name" value="RNA_pol_sigma-70-like"/>
</dbReference>
<feature type="compositionally biased region" description="Low complexity" evidence="6">
    <location>
        <begin position="212"/>
        <end position="232"/>
    </location>
</feature>
<dbReference type="CDD" id="cd06171">
    <property type="entry name" value="Sigma70_r4"/>
    <property type="match status" value="1"/>
</dbReference>
<dbReference type="InterPro" id="IPR007627">
    <property type="entry name" value="RNA_pol_sigma70_r2"/>
</dbReference>
<evidence type="ECO:0000256" key="4">
    <source>
        <dbReference type="ARBA" id="ARBA00023125"/>
    </source>
</evidence>
<dbReference type="AlphaFoldDB" id="A0A0C5XHA2"/>
<protein>
    <submittedName>
        <fullName evidence="8">Putative RNA polymerase ECF-subfamily sigma factor</fullName>
    </submittedName>
</protein>
<keyword evidence="7" id="KW-1133">Transmembrane helix</keyword>
<sequence>MDDDFTAWAAGAEQALLRSAYLLTGDLHRAEDLVQEALVKVALRWRRLRAGHPTAYARRIIANDHISLWRRHGREVPVAALHDGASAVSSDPEAVLVVQKALARLTPSQRAVVVLRHFDDLSEQETAEALGVSVGTVKSQNAAALTRLRTGAPELLDLVVPTGLGERAAREAGRRTQRRVLGGTAVAVVLVLLAGVLVLRGGGDAEPPPIAPTTAPTSAPTSAPTDPASAAPGVEQWDPFTVPRAPVRASMLPRRLDPPPAGTVPNVRDEPLPGGAVLAWPERGADLRLLGADGTWRCVKGTGDLLADTLGGTVVPALSDDGTQVAFATYDGIRVVDVTAGGAVGDRTVPWPQPLAERWDNPPALTWLPDGEGWFVAHWTGGWLVRPDGSGTRAPYGTAGGTSVRVARDGTVVTQQEAFQGFDLWQGDRRVRSLPSNYWATGIVSGFGRIAFVGAGTRLPAGTTGLVALDDTTGDLVAAAMVPDPSSVYGDNGYLRTVGLLDADTLLALVGPMRFGEMEIGDETWHLVAWHPSTGAFERLTSGPPSMRGVSVAVGPLAGP</sequence>
<dbReference type="NCBIfam" id="TIGR02983">
    <property type="entry name" value="SigE-fam_strep"/>
    <property type="match status" value="1"/>
</dbReference>
<keyword evidence="9" id="KW-1185">Reference proteome</keyword>
<gene>
    <name evidence="8" type="ORF">KR76_16465</name>
</gene>
<name>A0A0C5XHA2_NOCSI</name>
<dbReference type="InterPro" id="IPR013325">
    <property type="entry name" value="RNA_pol_sigma_r2"/>
</dbReference>
<feature type="region of interest" description="Disordered" evidence="6">
    <location>
        <begin position="203"/>
        <end position="238"/>
    </location>
</feature>
<evidence type="ECO:0000256" key="3">
    <source>
        <dbReference type="ARBA" id="ARBA00023082"/>
    </source>
</evidence>
<dbReference type="InterPro" id="IPR036388">
    <property type="entry name" value="WH-like_DNA-bd_sf"/>
</dbReference>
<dbReference type="HOGENOM" id="CLU_486465_0_0_11"/>
<dbReference type="GeneID" id="96612892"/>